<dbReference type="AlphaFoldDB" id="A6UVQ9"/>
<gene>
    <name evidence="2" type="ordered locus">Maeo_1003</name>
</gene>
<dbReference type="KEGG" id="mae:Maeo_1003"/>
<feature type="transmembrane region" description="Helical" evidence="1">
    <location>
        <begin position="54"/>
        <end position="73"/>
    </location>
</feature>
<dbReference type="OrthoDB" id="120943at2157"/>
<dbReference type="STRING" id="419665.Maeo_1003"/>
<name>A6UVQ9_META3</name>
<evidence type="ECO:0000256" key="1">
    <source>
        <dbReference type="SAM" id="Phobius"/>
    </source>
</evidence>
<proteinExistence type="predicted"/>
<evidence type="ECO:0000313" key="2">
    <source>
        <dbReference type="EMBL" id="ABR56581.1"/>
    </source>
</evidence>
<sequence length="223" mass="25318">MIYIPAISSINSNIFQPLGIIFIIIIIALLLLLAINGILGYILLKKNKLIFPKLFLYIMDNYFSILLKFFLIIGTEETFYKIGIELYNKYYAEDYKKAKNKVMILPHCLRDLKCPAKLGKDGIGCVFCKKCPLGDIIKAAKEKNIAVYIVPGSTFLKRILKEKRPDAVFGVACYSDLFHVMNYLSRKGMPTQGQLLLTDGCICTTIDVKELLDDISRTEQNIK</sequence>
<reference evidence="2" key="1">
    <citation type="submission" date="2007-06" db="EMBL/GenBank/DDBJ databases">
        <title>Complete sequence of Methanococcus aeolicus Nankai-3.</title>
        <authorList>
            <consortium name="US DOE Joint Genome Institute"/>
            <person name="Copeland A."/>
            <person name="Lucas S."/>
            <person name="Lapidus A."/>
            <person name="Barry K."/>
            <person name="Glavina del Rio T."/>
            <person name="Dalin E."/>
            <person name="Tice H."/>
            <person name="Pitluck S."/>
            <person name="Chain P."/>
            <person name="Malfatti S."/>
            <person name="Shin M."/>
            <person name="Vergez L."/>
            <person name="Schmutz J."/>
            <person name="Larimer F."/>
            <person name="Land M."/>
            <person name="Hauser L."/>
            <person name="Kyrpides N."/>
            <person name="Lykidis A."/>
            <person name="Sieprawska-Lupa M."/>
            <person name="Whitman W.B."/>
            <person name="Richardson P."/>
        </authorList>
    </citation>
    <scope>NUCLEOTIDE SEQUENCE [LARGE SCALE GENOMIC DNA]</scope>
    <source>
        <strain evidence="2">Nankai-3</strain>
    </source>
</reference>
<keyword evidence="3" id="KW-1185">Reference proteome</keyword>
<protein>
    <recommendedName>
        <fullName evidence="4">DUF116 domain-containing protein</fullName>
    </recommendedName>
</protein>
<dbReference type="GeneID" id="5326254"/>
<dbReference type="Proteomes" id="UP000001106">
    <property type="component" value="Chromosome"/>
</dbReference>
<dbReference type="eggNOG" id="arCOG02078">
    <property type="taxonomic scope" value="Archaea"/>
</dbReference>
<keyword evidence="1" id="KW-1133">Transmembrane helix</keyword>
<dbReference type="HOGENOM" id="CLU_067052_1_0_2"/>
<dbReference type="RefSeq" id="WP_011973713.1">
    <property type="nucleotide sequence ID" value="NC_009635.1"/>
</dbReference>
<dbReference type="PANTHER" id="PTHR43801:SF1">
    <property type="entry name" value="POLYPRENYL SYNTHETASE"/>
    <property type="match status" value="1"/>
</dbReference>
<accession>A6UVQ9</accession>
<organism evidence="2 3">
    <name type="scientific">Methanococcus aeolicus (strain ATCC BAA-1280 / DSM 17508 / OCM 812 / Nankai-3)</name>
    <dbReference type="NCBI Taxonomy" id="419665"/>
    <lineage>
        <taxon>Archaea</taxon>
        <taxon>Methanobacteriati</taxon>
        <taxon>Methanobacteriota</taxon>
        <taxon>Methanomada group</taxon>
        <taxon>Methanococci</taxon>
        <taxon>Methanococcales</taxon>
        <taxon>Methanococcaceae</taxon>
        <taxon>Methanococcus</taxon>
    </lineage>
</organism>
<keyword evidence="1" id="KW-0812">Transmembrane</keyword>
<dbReference type="Pfam" id="PF01976">
    <property type="entry name" value="DUF116"/>
    <property type="match status" value="1"/>
</dbReference>
<feature type="transmembrane region" description="Helical" evidence="1">
    <location>
        <begin position="20"/>
        <end position="42"/>
    </location>
</feature>
<dbReference type="EMBL" id="CP000743">
    <property type="protein sequence ID" value="ABR56581.1"/>
    <property type="molecule type" value="Genomic_DNA"/>
</dbReference>
<dbReference type="PIRSF" id="PIRSF006594">
    <property type="entry name" value="UCP006594"/>
    <property type="match status" value="1"/>
</dbReference>
<evidence type="ECO:0008006" key="4">
    <source>
        <dbReference type="Google" id="ProtNLM"/>
    </source>
</evidence>
<dbReference type="PANTHER" id="PTHR43801">
    <property type="entry name" value="NUCLEOTIDE-BINDING PROTEIN-RELATED"/>
    <property type="match status" value="1"/>
</dbReference>
<dbReference type="InterPro" id="IPR002829">
    <property type="entry name" value="DUF116"/>
</dbReference>
<keyword evidence="1" id="KW-0472">Membrane</keyword>
<evidence type="ECO:0000313" key="3">
    <source>
        <dbReference type="Proteomes" id="UP000001106"/>
    </source>
</evidence>